<evidence type="ECO:0000313" key="2">
    <source>
        <dbReference type="EMBL" id="MFF5922016.1"/>
    </source>
</evidence>
<evidence type="ECO:0000313" key="3">
    <source>
        <dbReference type="Proteomes" id="UP001602370"/>
    </source>
</evidence>
<sequence>MTQHPTAAAERAGTGLGTGLGTGTGTGTGLGLAVVSYLRVRGTTALPGARAHGGARWCLRVERLTPGRLPERMNGARRRRFAPVSPSPC</sequence>
<organism evidence="2 3">
    <name type="scientific">Streptomyces flavochromogenes</name>
    <dbReference type="NCBI Taxonomy" id="68199"/>
    <lineage>
        <taxon>Bacteria</taxon>
        <taxon>Bacillati</taxon>
        <taxon>Actinomycetota</taxon>
        <taxon>Actinomycetes</taxon>
        <taxon>Kitasatosporales</taxon>
        <taxon>Streptomycetaceae</taxon>
        <taxon>Streptomyces</taxon>
    </lineage>
</organism>
<name>A0ABW6XWZ0_9ACTN</name>
<reference evidence="2 3" key="1">
    <citation type="submission" date="2024-10" db="EMBL/GenBank/DDBJ databases">
        <title>The Natural Products Discovery Center: Release of the First 8490 Sequenced Strains for Exploring Actinobacteria Biosynthetic Diversity.</title>
        <authorList>
            <person name="Kalkreuter E."/>
            <person name="Kautsar S.A."/>
            <person name="Yang D."/>
            <person name="Bader C.D."/>
            <person name="Teijaro C.N."/>
            <person name="Fluegel L."/>
            <person name="Davis C.M."/>
            <person name="Simpson J.R."/>
            <person name="Lauterbach L."/>
            <person name="Steele A.D."/>
            <person name="Gui C."/>
            <person name="Meng S."/>
            <person name="Li G."/>
            <person name="Viehrig K."/>
            <person name="Ye F."/>
            <person name="Su P."/>
            <person name="Kiefer A.F."/>
            <person name="Nichols A."/>
            <person name="Cepeda A.J."/>
            <person name="Yan W."/>
            <person name="Fan B."/>
            <person name="Jiang Y."/>
            <person name="Adhikari A."/>
            <person name="Zheng C.-J."/>
            <person name="Schuster L."/>
            <person name="Cowan T.M."/>
            <person name="Smanski M.J."/>
            <person name="Chevrette M.G."/>
            <person name="De Carvalho L.P.S."/>
            <person name="Shen B."/>
        </authorList>
    </citation>
    <scope>NUCLEOTIDE SEQUENCE [LARGE SCALE GENOMIC DNA]</scope>
    <source>
        <strain evidence="2 3">NPDC012605</strain>
    </source>
</reference>
<gene>
    <name evidence="2" type="ORF">ACFY8C_27295</name>
</gene>
<comment type="caution">
    <text evidence="2">The sequence shown here is derived from an EMBL/GenBank/DDBJ whole genome shotgun (WGS) entry which is preliminary data.</text>
</comment>
<keyword evidence="3" id="KW-1185">Reference proteome</keyword>
<accession>A0ABW6XWZ0</accession>
<dbReference type="RefSeq" id="WP_388309343.1">
    <property type="nucleotide sequence ID" value="NZ_JBIBDZ010000009.1"/>
</dbReference>
<dbReference type="EMBL" id="JBIBDZ010000009">
    <property type="protein sequence ID" value="MFF5922016.1"/>
    <property type="molecule type" value="Genomic_DNA"/>
</dbReference>
<feature type="compositionally biased region" description="Gly residues" evidence="1">
    <location>
        <begin position="14"/>
        <end position="25"/>
    </location>
</feature>
<evidence type="ECO:0000256" key="1">
    <source>
        <dbReference type="SAM" id="MobiDB-lite"/>
    </source>
</evidence>
<dbReference type="Proteomes" id="UP001602370">
    <property type="component" value="Unassembled WGS sequence"/>
</dbReference>
<proteinExistence type="predicted"/>
<feature type="region of interest" description="Disordered" evidence="1">
    <location>
        <begin position="1"/>
        <end position="25"/>
    </location>
</feature>
<protein>
    <submittedName>
        <fullName evidence="2">Uncharacterized protein</fullName>
    </submittedName>
</protein>